<reference evidence="12" key="2">
    <citation type="submission" date="2025-09" db="UniProtKB">
        <authorList>
            <consortium name="Ensembl"/>
        </authorList>
    </citation>
    <scope>IDENTIFICATION</scope>
</reference>
<sequence>MEGTQASGATRFSCPPNFTETPPASEPPRFSLEMLACPDTELWLIQAPADFAPHCLNGRRVPLSGSRIVKGKVEGKKHRYQVLGRSSPEAGGTTLLAPSAEAGGGLFCAPPARGSLRIIEGPQESPGTPLQAIPACPPPQIPAGLRPRFCAFGGSPPVTGPVSAVAPGSPSPGKRRKKKRQTPEASATPEEWVNGHQPVEVDTAWGCLDTEKKTKKKLGDSEVTESVAMEQAAEPLSPTTSSKKKKPKGTETSEPGLAMLEPEGKPGEPPVGTVLSPTKKRKREKGAEGIEPADGTGASSQPQIDVGLQGEAIAPSPRKKRREKRGDSLVDLWTEVGLHGETTEPELWRECGLQAEADLVPPKKKKKKKRESVTVAPGPGVMEAGLPTDLPGEAPAPSK</sequence>
<feature type="compositionally biased region" description="Low complexity" evidence="11">
    <location>
        <begin position="160"/>
        <end position="172"/>
    </location>
</feature>
<protein>
    <recommendedName>
        <fullName evidence="7">DNA-directed RNA polymerase I subunit RPA34</fullName>
    </recommendedName>
    <alternativeName>
        <fullName evidence="9">A34.5</fullName>
    </alternativeName>
    <alternativeName>
        <fullName evidence="10">DNA-directed RNA polymerase I subunit G</fullName>
    </alternativeName>
    <alternativeName>
        <fullName evidence="8">RNA polymerase I-associated factor PAF49</fullName>
    </alternativeName>
</protein>
<comment type="subcellular location">
    <subcellularLocation>
        <location evidence="1">Nucleus</location>
        <location evidence="1">Nucleolus</location>
    </subcellularLocation>
</comment>
<dbReference type="Gene3D" id="6.20.250.70">
    <property type="match status" value="1"/>
</dbReference>
<keyword evidence="4" id="KW-0539">Nucleus</keyword>
<comment type="similarity">
    <text evidence="5">Belongs to the eukaryotic RPA34 RNA polymerase subunit family.</text>
</comment>
<dbReference type="Ensembl" id="ENSJJAT00000015669.1">
    <property type="protein sequence ID" value="ENSJJAP00000009223.1"/>
    <property type="gene ID" value="ENSJJAG00000013173.1"/>
</dbReference>
<dbReference type="GO" id="GO:0006360">
    <property type="term" value="P:transcription by RNA polymerase I"/>
    <property type="evidence" value="ECO:0007669"/>
    <property type="project" value="InterPro"/>
</dbReference>
<evidence type="ECO:0000256" key="6">
    <source>
        <dbReference type="ARBA" id="ARBA00063634"/>
    </source>
</evidence>
<evidence type="ECO:0000256" key="3">
    <source>
        <dbReference type="ARBA" id="ARBA00022990"/>
    </source>
</evidence>
<dbReference type="InterPro" id="IPR013240">
    <property type="entry name" value="DNA-dir_RNA_pol1_su_RPA34"/>
</dbReference>
<gene>
    <name evidence="12" type="primary">Polr1g</name>
</gene>
<organism evidence="12 13">
    <name type="scientific">Jaculus jaculus</name>
    <name type="common">Lesser Egyptian jerboa</name>
    <dbReference type="NCBI Taxonomy" id="51337"/>
    <lineage>
        <taxon>Eukaryota</taxon>
        <taxon>Metazoa</taxon>
        <taxon>Chordata</taxon>
        <taxon>Craniata</taxon>
        <taxon>Vertebrata</taxon>
        <taxon>Euteleostomi</taxon>
        <taxon>Mammalia</taxon>
        <taxon>Eutheria</taxon>
        <taxon>Euarchontoglires</taxon>
        <taxon>Glires</taxon>
        <taxon>Rodentia</taxon>
        <taxon>Myomorpha</taxon>
        <taxon>Dipodoidea</taxon>
        <taxon>Dipodidae</taxon>
        <taxon>Dipodinae</taxon>
        <taxon>Jaculus</taxon>
    </lineage>
</organism>
<dbReference type="GO" id="GO:0003723">
    <property type="term" value="F:RNA binding"/>
    <property type="evidence" value="ECO:0007669"/>
    <property type="project" value="TreeGrafter"/>
</dbReference>
<evidence type="ECO:0000256" key="7">
    <source>
        <dbReference type="ARBA" id="ARBA00073463"/>
    </source>
</evidence>
<evidence type="ECO:0000256" key="2">
    <source>
        <dbReference type="ARBA" id="ARBA00022553"/>
    </source>
</evidence>
<keyword evidence="3" id="KW-0007">Acetylation</keyword>
<comment type="subunit">
    <text evidence="6">Component of the RNA polymerase I (Pol I) complex consisting of 13 subunits: a ten-subunit catalytic core composed of POLR1A/RPA1, POLR1B/RPA2, POLR1C/RPAC1, POLR1D/RPAC2, POLR1H/RPA12, POLR2E/RPABC1, POLR2F/RPABC2, POLR2H/RPABC3, POLR2K/RPABC4 and POLR2L/RPABC5; a mobile stalk subunit POLR1F/RPA43 protruding from the core and additional subunits homologous to general transcription factors POLR1E/RPA49 and POLR1G/RPA34. Forms a heterodimer with POLR1E/RPA49. Part of Pol I pre-initiation complex (PIC), in which Pol I core assembles with RRN3 and promoter-bound UTBF and SL1/TIF-IB complex. Interacts with TAF1A thereby associates with the SL1/TIF-IB complex. Interacts with UBTF. Interacts with POLR1E/PRAF1 through its N-terminal region.</text>
</comment>
<dbReference type="GeneTree" id="ENSGT00450000040362"/>
<feature type="region of interest" description="Disordered" evidence="11">
    <location>
        <begin position="359"/>
        <end position="399"/>
    </location>
</feature>
<dbReference type="GO" id="GO:0005736">
    <property type="term" value="C:RNA polymerase I complex"/>
    <property type="evidence" value="ECO:0007669"/>
    <property type="project" value="Ensembl"/>
</dbReference>
<evidence type="ECO:0000256" key="1">
    <source>
        <dbReference type="ARBA" id="ARBA00004604"/>
    </source>
</evidence>
<name>A0A8C5NY92_JACJA</name>
<dbReference type="FunFam" id="6.20.250.70:FF:000001">
    <property type="entry name" value="DNA-directed RNA polymerase I subunit RPA34"/>
    <property type="match status" value="1"/>
</dbReference>
<dbReference type="Proteomes" id="UP000694385">
    <property type="component" value="Unassembled WGS sequence"/>
</dbReference>
<proteinExistence type="inferred from homology"/>
<feature type="compositionally biased region" description="Basic and acidic residues" evidence="11">
    <location>
        <begin position="209"/>
        <end position="220"/>
    </location>
</feature>
<dbReference type="OMA" id="RIFDGPQ"/>
<evidence type="ECO:0000313" key="13">
    <source>
        <dbReference type="Proteomes" id="UP000694385"/>
    </source>
</evidence>
<keyword evidence="2" id="KW-0597">Phosphoprotein</keyword>
<evidence type="ECO:0000256" key="9">
    <source>
        <dbReference type="ARBA" id="ARBA00079154"/>
    </source>
</evidence>
<feature type="region of interest" description="Disordered" evidence="11">
    <location>
        <begin position="156"/>
        <end position="327"/>
    </location>
</feature>
<feature type="compositionally biased region" description="Polar residues" evidence="11">
    <location>
        <begin position="1"/>
        <end position="22"/>
    </location>
</feature>
<dbReference type="PANTHER" id="PTHR15484:SF8">
    <property type="entry name" value="DNA-DIRECTED RNA POLYMERASE I SUBUNIT RPA34"/>
    <property type="match status" value="1"/>
</dbReference>
<dbReference type="PANTHER" id="PTHR15484">
    <property type="entry name" value="DNA-DIRECTED RNA POLYMERASE I SUBUNIT RPA34"/>
    <property type="match status" value="1"/>
</dbReference>
<evidence type="ECO:0000256" key="8">
    <source>
        <dbReference type="ARBA" id="ARBA00077335"/>
    </source>
</evidence>
<dbReference type="AlphaFoldDB" id="A0A8C5NY92"/>
<reference evidence="12" key="1">
    <citation type="submission" date="2025-08" db="UniProtKB">
        <authorList>
            <consortium name="Ensembl"/>
        </authorList>
    </citation>
    <scope>IDENTIFICATION</scope>
</reference>
<evidence type="ECO:0000256" key="10">
    <source>
        <dbReference type="ARBA" id="ARBA00083122"/>
    </source>
</evidence>
<feature type="region of interest" description="Disordered" evidence="11">
    <location>
        <begin position="1"/>
        <end position="29"/>
    </location>
</feature>
<keyword evidence="13" id="KW-1185">Reference proteome</keyword>
<evidence type="ECO:0000256" key="11">
    <source>
        <dbReference type="SAM" id="MobiDB-lite"/>
    </source>
</evidence>
<dbReference type="GO" id="GO:0009303">
    <property type="term" value="P:rRNA transcription"/>
    <property type="evidence" value="ECO:0007669"/>
    <property type="project" value="Ensembl"/>
</dbReference>
<evidence type="ECO:0000313" key="12">
    <source>
        <dbReference type="Ensembl" id="ENSJJAP00000009223.1"/>
    </source>
</evidence>
<evidence type="ECO:0000256" key="5">
    <source>
        <dbReference type="ARBA" id="ARBA00061467"/>
    </source>
</evidence>
<dbReference type="Pfam" id="PF08208">
    <property type="entry name" value="RNA_polI_A34"/>
    <property type="match status" value="1"/>
</dbReference>
<accession>A0A8C5NY92</accession>
<evidence type="ECO:0000256" key="4">
    <source>
        <dbReference type="ARBA" id="ARBA00023242"/>
    </source>
</evidence>